<dbReference type="Proteomes" id="UP000184526">
    <property type="component" value="Unassembled WGS sequence"/>
</dbReference>
<evidence type="ECO:0000259" key="7">
    <source>
        <dbReference type="PROSITE" id="PS51918"/>
    </source>
</evidence>
<dbReference type="Gene3D" id="3.20.20.70">
    <property type="entry name" value="Aldolase class I"/>
    <property type="match status" value="1"/>
</dbReference>
<dbReference type="PROSITE" id="PS51918">
    <property type="entry name" value="RADICAL_SAM"/>
    <property type="match status" value="1"/>
</dbReference>
<gene>
    <name evidence="8" type="ORF">SAMN02745196_02037</name>
</gene>
<evidence type="ECO:0000313" key="9">
    <source>
        <dbReference type="Proteomes" id="UP000184526"/>
    </source>
</evidence>
<name>A0A1M5X6X8_9CLOT</name>
<evidence type="ECO:0000256" key="4">
    <source>
        <dbReference type="ARBA" id="ARBA00022723"/>
    </source>
</evidence>
<dbReference type="GO" id="GO:0046872">
    <property type="term" value="F:metal ion binding"/>
    <property type="evidence" value="ECO:0007669"/>
    <property type="project" value="UniProtKB-KW"/>
</dbReference>
<dbReference type="SUPFAM" id="SSF102114">
    <property type="entry name" value="Radical SAM enzymes"/>
    <property type="match status" value="1"/>
</dbReference>
<proteinExistence type="predicted"/>
<dbReference type="SFLD" id="SFLDG01386">
    <property type="entry name" value="main_SPASM_domain-containing"/>
    <property type="match status" value="1"/>
</dbReference>
<dbReference type="AlphaFoldDB" id="A0A1M5X6X8"/>
<dbReference type="InterPro" id="IPR007197">
    <property type="entry name" value="rSAM"/>
</dbReference>
<dbReference type="PANTHER" id="PTHR11228">
    <property type="entry name" value="RADICAL SAM DOMAIN PROTEIN"/>
    <property type="match status" value="1"/>
</dbReference>
<dbReference type="InterPro" id="IPR017200">
    <property type="entry name" value="PqqE-like"/>
</dbReference>
<evidence type="ECO:0000256" key="2">
    <source>
        <dbReference type="ARBA" id="ARBA00022485"/>
    </source>
</evidence>
<reference evidence="8 9" key="1">
    <citation type="submission" date="2016-11" db="EMBL/GenBank/DDBJ databases">
        <authorList>
            <person name="Jaros S."/>
            <person name="Januszkiewicz K."/>
            <person name="Wedrychowicz H."/>
        </authorList>
    </citation>
    <scope>NUCLEOTIDE SEQUENCE [LARGE SCALE GENOMIC DNA]</scope>
    <source>
        <strain evidence="8 9">DSM 3089</strain>
    </source>
</reference>
<dbReference type="Pfam" id="PF04055">
    <property type="entry name" value="Radical_SAM"/>
    <property type="match status" value="1"/>
</dbReference>
<accession>A0A1M5X6X8</accession>
<evidence type="ECO:0000313" key="8">
    <source>
        <dbReference type="EMBL" id="SHH95254.1"/>
    </source>
</evidence>
<evidence type="ECO:0000256" key="3">
    <source>
        <dbReference type="ARBA" id="ARBA00022691"/>
    </source>
</evidence>
<dbReference type="OrthoDB" id="7021155at2"/>
<evidence type="ECO:0000256" key="6">
    <source>
        <dbReference type="ARBA" id="ARBA00023014"/>
    </source>
</evidence>
<dbReference type="InterPro" id="IPR050377">
    <property type="entry name" value="Radical_SAM_PqqE_MftC-like"/>
</dbReference>
<dbReference type="InterPro" id="IPR058240">
    <property type="entry name" value="rSAM_sf"/>
</dbReference>
<dbReference type="SFLD" id="SFLDS00029">
    <property type="entry name" value="Radical_SAM"/>
    <property type="match status" value="2"/>
</dbReference>
<keyword evidence="3" id="KW-0949">S-adenosyl-L-methionine</keyword>
<dbReference type="InterPro" id="IPR013785">
    <property type="entry name" value="Aldolase_TIM"/>
</dbReference>
<dbReference type="Pfam" id="PF13186">
    <property type="entry name" value="SPASM"/>
    <property type="match status" value="1"/>
</dbReference>
<keyword evidence="6" id="KW-0411">Iron-sulfur</keyword>
<dbReference type="SFLD" id="SFLDG01387">
    <property type="entry name" value="BtrN-like_SPASM_domain_contain"/>
    <property type="match status" value="1"/>
</dbReference>
<evidence type="ECO:0000256" key="1">
    <source>
        <dbReference type="ARBA" id="ARBA00001966"/>
    </source>
</evidence>
<feature type="domain" description="Radical SAM core" evidence="7">
    <location>
        <begin position="41"/>
        <end position="255"/>
    </location>
</feature>
<keyword evidence="5" id="KW-0408">Iron</keyword>
<dbReference type="EMBL" id="FQXP01000007">
    <property type="protein sequence ID" value="SHH95254.1"/>
    <property type="molecule type" value="Genomic_DNA"/>
</dbReference>
<comment type="cofactor">
    <cofactor evidence="1">
        <name>[4Fe-4S] cluster</name>
        <dbReference type="ChEBI" id="CHEBI:49883"/>
    </cofactor>
</comment>
<protein>
    <submittedName>
        <fullName evidence="8">Radical SAM additional 4Fe4S-binding SPASM domain-containing protein</fullName>
    </submittedName>
</protein>
<dbReference type="NCBIfam" id="TIGR04085">
    <property type="entry name" value="rSAM_more_4Fe4S"/>
    <property type="match status" value="1"/>
</dbReference>
<sequence length="382" mass="44225">MGKYLNYIINNGIEAESNKLNKKMKLENLLYVLSIRSKIRLDSPTIVGLDITSKCNLKCKHCFIGNRSLENELNTDEIMRFLKKIKQMGTYQVYIMGGEPFCRKDMVEIIKYIKKLGMTISINTNALLISEEDCKELSSILDPECDWIQVSLDGAKPETHDYIRNKQVFNTVINKIKMLTENNISVRVNTVVTKVNLNELKDIYNLCYKLGVKRLNYNPLYPFKGDEYKLSVPSDKEYIKAFEEVLEFHESLSKPVFIQQDPICIPYKVSEFEESMRRDIDKLPIMNCRAGIYSFEMDPIGNVYPCTFMHNDDFFAGNIRETDIEEIWKDDSRWTTILSRNYNNTVCGDCEFIDKCKGGCMAAAHDYYGDINNNDPRCNLGN</sequence>
<dbReference type="GO" id="GO:0003824">
    <property type="term" value="F:catalytic activity"/>
    <property type="evidence" value="ECO:0007669"/>
    <property type="project" value="InterPro"/>
</dbReference>
<keyword evidence="4" id="KW-0479">Metal-binding</keyword>
<dbReference type="SMART" id="SM00729">
    <property type="entry name" value="Elp3"/>
    <property type="match status" value="1"/>
</dbReference>
<dbReference type="RefSeq" id="WP_072831910.1">
    <property type="nucleotide sequence ID" value="NZ_FQXP01000007.1"/>
</dbReference>
<dbReference type="SFLD" id="SFLDG01067">
    <property type="entry name" value="SPASM/twitch_domain_containing"/>
    <property type="match status" value="2"/>
</dbReference>
<organism evidence="8 9">
    <name type="scientific">Clostridium collagenovorans DSM 3089</name>
    <dbReference type="NCBI Taxonomy" id="1121306"/>
    <lineage>
        <taxon>Bacteria</taxon>
        <taxon>Bacillati</taxon>
        <taxon>Bacillota</taxon>
        <taxon>Clostridia</taxon>
        <taxon>Eubacteriales</taxon>
        <taxon>Clostridiaceae</taxon>
        <taxon>Clostridium</taxon>
    </lineage>
</organism>
<dbReference type="CDD" id="cd01335">
    <property type="entry name" value="Radical_SAM"/>
    <property type="match status" value="1"/>
</dbReference>
<dbReference type="GO" id="GO:0051539">
    <property type="term" value="F:4 iron, 4 sulfur cluster binding"/>
    <property type="evidence" value="ECO:0007669"/>
    <property type="project" value="UniProtKB-KW"/>
</dbReference>
<dbReference type="STRING" id="1121306.SAMN02745196_02037"/>
<dbReference type="InterPro" id="IPR023885">
    <property type="entry name" value="4Fe4S-binding_SPASM_dom"/>
</dbReference>
<keyword evidence="2" id="KW-0004">4Fe-4S</keyword>
<dbReference type="InterPro" id="IPR034391">
    <property type="entry name" value="AdoMet-like_SPASM_containing"/>
</dbReference>
<keyword evidence="9" id="KW-1185">Reference proteome</keyword>
<evidence type="ECO:0000256" key="5">
    <source>
        <dbReference type="ARBA" id="ARBA00023004"/>
    </source>
</evidence>
<dbReference type="PIRSF" id="PIRSF037420">
    <property type="entry name" value="PQQ_syn_pqqE"/>
    <property type="match status" value="1"/>
</dbReference>
<dbReference type="PANTHER" id="PTHR11228:SF35">
    <property type="entry name" value="MOLYBDENUM COFACTOR BIOSYNTHESIS PROTEIN A-RELATED"/>
    <property type="match status" value="1"/>
</dbReference>
<dbReference type="InterPro" id="IPR006638">
    <property type="entry name" value="Elp3/MiaA/NifB-like_rSAM"/>
</dbReference>